<dbReference type="KEGG" id="tbr:Tb10.6k15.2100"/>
<protein>
    <submittedName>
        <fullName evidence="1">Uncharacterized protein</fullName>
    </submittedName>
</protein>
<reference evidence="1 2" key="1">
    <citation type="journal article" date="2005" name="Science">
        <title>Comparative genomics of trypanosomatid parasitic protozoa.</title>
        <authorList>
            <person name="El-Sayed N.M."/>
            <person name="Myler P.J."/>
            <person name="Blandin G."/>
            <person name="Berriman M."/>
            <person name="Crabtree J."/>
            <person name="Aggarwal G."/>
            <person name="Caler E."/>
            <person name="Renauld H."/>
            <person name="Worthey E.A."/>
            <person name="Hertz-Fowler C."/>
            <person name="Ghedin E."/>
            <person name="Peacock C."/>
            <person name="Bartholomeu D.C."/>
            <person name="Haas B.J."/>
            <person name="Tran A.N."/>
            <person name="Wortman J.R."/>
            <person name="Alsmark U.C."/>
            <person name="Angiuoli S."/>
            <person name="Anupama A."/>
            <person name="Badger J."/>
            <person name="Bringaud F."/>
            <person name="Cadag E."/>
            <person name="Carlton J.M."/>
            <person name="Cerqueira G.C."/>
            <person name="Creasy T."/>
            <person name="Delcher A.L."/>
            <person name="Djikeng A."/>
            <person name="Embley T.M."/>
            <person name="Hauser C."/>
            <person name="Ivens A.C."/>
            <person name="Kummerfeld S.K."/>
            <person name="Pereira-Leal J.B."/>
            <person name="Nilsson D."/>
            <person name="Peterson J."/>
            <person name="Salzberg S.L."/>
            <person name="Shallom J."/>
            <person name="Silva J.C."/>
            <person name="Sundaram J."/>
            <person name="Westenberger S."/>
            <person name="White O."/>
            <person name="Melville S.E."/>
            <person name="Donelson J.E."/>
            <person name="Andersson B."/>
            <person name="Stuart K.D."/>
            <person name="Hall N."/>
        </authorList>
    </citation>
    <scope>NUCLEOTIDE SEQUENCE [LARGE SCALE GENOMIC DNA]</scope>
    <source>
        <strain evidence="1 2">927/4 GUTat10.1</strain>
    </source>
</reference>
<dbReference type="AlphaFoldDB" id="Q38AC6"/>
<name>Q38AC6_TRYB2</name>
<dbReference type="RefSeq" id="XP_823072.1">
    <property type="nucleotide sequence ID" value="XM_817979.1"/>
</dbReference>
<dbReference type="PaxDb" id="5691-EAN78244"/>
<evidence type="ECO:0000313" key="2">
    <source>
        <dbReference type="Proteomes" id="UP000008524"/>
    </source>
</evidence>
<keyword evidence="2" id="KW-1185">Reference proteome</keyword>
<sequence>MCLLSFFSLYPLGSFSSGKSNMDTPPISDDDKEVIDRLFASDVPQSLSRHAVLILHYHRTVFGSMVPSNVLLAGCLLYSCKWLSYPSGNSFLKNYFQGMKTSDIVGLEMVLHGTVRQNFMLVEACLRSEMSEIVRLNDVPHNRERIVLVCLNLVRALYRTRWCLLPETAARGALLVACEMCDVHLKSLPESFNTTMVTCAVDYLRSIFAQSRC</sequence>
<dbReference type="InParanoid" id="Q38AC6"/>
<dbReference type="EMBL" id="CM000208">
    <property type="protein sequence ID" value="EAN78244.1"/>
    <property type="molecule type" value="Genomic_DNA"/>
</dbReference>
<organism evidence="1 2">
    <name type="scientific">Trypanosoma brucei brucei (strain 927/4 GUTat10.1)</name>
    <dbReference type="NCBI Taxonomy" id="185431"/>
    <lineage>
        <taxon>Eukaryota</taxon>
        <taxon>Discoba</taxon>
        <taxon>Euglenozoa</taxon>
        <taxon>Kinetoplastea</taxon>
        <taxon>Metakinetoplastina</taxon>
        <taxon>Trypanosomatida</taxon>
        <taxon>Trypanosomatidae</taxon>
        <taxon>Trypanosoma</taxon>
    </lineage>
</organism>
<gene>
    <name evidence="1" type="ORF">Tb10.6k15.2100</name>
</gene>
<dbReference type="OMA" id="KCSRSIR"/>
<dbReference type="eggNOG" id="ENOG502SC4R">
    <property type="taxonomic scope" value="Eukaryota"/>
</dbReference>
<dbReference type="Proteomes" id="UP000008524">
    <property type="component" value="Chromosome 10"/>
</dbReference>
<evidence type="ECO:0000313" key="1">
    <source>
        <dbReference type="EMBL" id="EAN78244.1"/>
    </source>
</evidence>
<dbReference type="GO" id="GO:0005634">
    <property type="term" value="C:nucleus"/>
    <property type="evidence" value="ECO:0000314"/>
    <property type="project" value="GeneDB"/>
</dbReference>
<dbReference type="GeneID" id="3662361"/>
<reference evidence="1 2" key="2">
    <citation type="journal article" date="2005" name="Science">
        <title>The genome of the African trypanosome Trypanosoma brucei.</title>
        <authorList>
            <person name="Berriman M."/>
            <person name="Ghedin E."/>
            <person name="Hertz-Fowler C."/>
            <person name="Blandin G."/>
            <person name="Renauld H."/>
            <person name="Bartholomeu D.C."/>
            <person name="Lennard N.J."/>
            <person name="Caler E."/>
            <person name="Hamlin N.E."/>
            <person name="Haas B."/>
            <person name="Bohme U."/>
            <person name="Hannick L."/>
            <person name="Aslett M.A."/>
            <person name="Shallom J."/>
            <person name="Marcello L."/>
            <person name="Hou L."/>
            <person name="Wickstead B."/>
            <person name="Alsmark U.C."/>
            <person name="Arrowsmith C."/>
            <person name="Atkin R.J."/>
            <person name="Barron A.J."/>
            <person name="Bringaud F."/>
            <person name="Brooks K."/>
            <person name="Carrington M."/>
            <person name="Cherevach I."/>
            <person name="Chillingworth T.J."/>
            <person name="Churcher C."/>
            <person name="Clark L.N."/>
            <person name="Corton C.H."/>
            <person name="Cronin A."/>
            <person name="Davies R.M."/>
            <person name="Doggett J."/>
            <person name="Djikeng A."/>
            <person name="Feldblyum T."/>
            <person name="Field M.C."/>
            <person name="Fraser A."/>
            <person name="Goodhead I."/>
            <person name="Hance Z."/>
            <person name="Harper D."/>
            <person name="Harris B.R."/>
            <person name="Hauser H."/>
            <person name="Hostetler J."/>
            <person name="Ivens A."/>
            <person name="Jagels K."/>
            <person name="Johnson D."/>
            <person name="Johnson J."/>
            <person name="Jones K."/>
            <person name="Kerhornou A.X."/>
            <person name="Koo H."/>
            <person name="Larke N."/>
            <person name="Landfear S."/>
            <person name="Larkin C."/>
            <person name="Leech V."/>
            <person name="Line A."/>
            <person name="Lord A."/>
            <person name="Macleod A."/>
            <person name="Mooney P.J."/>
            <person name="Moule S."/>
            <person name="Martin D.M."/>
            <person name="Morgan G.W."/>
            <person name="Mungall K."/>
            <person name="Norbertczak H."/>
            <person name="Ormond D."/>
            <person name="Pai G."/>
            <person name="Peacock C.S."/>
            <person name="Peterson J."/>
            <person name="Quail M.A."/>
            <person name="Rabbinowitsch E."/>
            <person name="Rajandream M.A."/>
            <person name="Reitter C."/>
            <person name="Salzberg S.L."/>
            <person name="Sanders M."/>
            <person name="Schobel S."/>
            <person name="Sharp S."/>
            <person name="Simmonds M."/>
            <person name="Simpson A.J."/>
            <person name="Tallon L."/>
            <person name="Turner C.M."/>
            <person name="Tait A."/>
            <person name="Tivey A.R."/>
            <person name="Van Aken S."/>
            <person name="Walker D."/>
            <person name="Wanless D."/>
            <person name="Wang S."/>
            <person name="White B."/>
            <person name="White O."/>
            <person name="Whitehead S."/>
            <person name="Woodward J."/>
            <person name="Wortman J."/>
            <person name="Adams M.D."/>
            <person name="Embley T.M."/>
            <person name="Gull K."/>
            <person name="Ullu E."/>
            <person name="Barry J.D."/>
            <person name="Fairlamb A.H."/>
            <person name="Opperdoes F."/>
            <person name="Barrell B.G."/>
            <person name="Donelson J.E."/>
            <person name="Hall N."/>
            <person name="Fraser C.M."/>
            <person name="Melville S.E."/>
            <person name="El-Sayed N.M."/>
        </authorList>
    </citation>
    <scope>NUCLEOTIDE SEQUENCE [LARGE SCALE GENOMIC DNA]</scope>
    <source>
        <strain evidence="1 2">927/4 GUTat10.1</strain>
    </source>
</reference>
<proteinExistence type="predicted"/>
<accession>Q38AC6</accession>
<dbReference type="OrthoDB" id="240179at2759"/>